<protein>
    <submittedName>
        <fullName evidence="5">EAL domain-containing response regulator</fullName>
    </submittedName>
</protein>
<dbReference type="Pfam" id="PF00990">
    <property type="entry name" value="GGDEF"/>
    <property type="match status" value="1"/>
</dbReference>
<sequence>MSPHFSPDSAPWDEALVMMVDDEELLTDVIQTHLEDAGYTRFVACNEPTAALALIKARRPDVLLLDLMMPRVSGFEILAAVRGDPDLQYTPVVVLTAASDPATKLRALELGATEFLAKPVDASELVLRMRNTLAFKRYQDRLAYVDHVTGLANRDRFTRRLEGLLPHTLARRDGAMGLLHLSCDQVRQTRETLGPRAADSLLRQVALRLAGLLASLPGMARLSTEALDLARVGDHDFALLIPDLAHAENAADLAKQCLQALAEPIEVDGHPIFLSASIGIALAPADGRHADSLLKSADMACSKALASNGKTRYEFFSEEMTARSLERLTLTHQLRRALERDELRLHYQPKVCLQTGTIKGAEALVRWQHPEHGLLLPGRFITVAEESGLIGDIGAWVLDEACRQARVWREEGLEHLKIAVNVARPQFEDGQLCTRLQHLLKSTGLPPSWLMMELTESMLVQDAAKALQQMHDLRALGVGLSIDDFGTGYSSLSYLKRFPASELKIDRSFIIDLPKHDKDRAIVQTVVTLGHSLGMDVVAEGIETPEQHRILQHIGCDVFQGFLFSKAVPPEQFDALVRLNREQPQPV</sequence>
<evidence type="ECO:0000256" key="1">
    <source>
        <dbReference type="PROSITE-ProRule" id="PRU00169"/>
    </source>
</evidence>
<dbReference type="SMART" id="SM00448">
    <property type="entry name" value="REC"/>
    <property type="match status" value="1"/>
</dbReference>
<dbReference type="Proteomes" id="UP000269265">
    <property type="component" value="Unassembled WGS sequence"/>
</dbReference>
<gene>
    <name evidence="5" type="ORF">EIP75_04425</name>
</gene>
<accession>A0A3R8TV51</accession>
<dbReference type="InterPro" id="IPR001789">
    <property type="entry name" value="Sig_transdc_resp-reg_receiver"/>
</dbReference>
<dbReference type="SUPFAM" id="SSF141868">
    <property type="entry name" value="EAL domain-like"/>
    <property type="match status" value="1"/>
</dbReference>
<dbReference type="AlphaFoldDB" id="A0A3R8TV51"/>
<dbReference type="PROSITE" id="PS50887">
    <property type="entry name" value="GGDEF"/>
    <property type="match status" value="1"/>
</dbReference>
<keyword evidence="6" id="KW-1185">Reference proteome</keyword>
<name>A0A3R8TV51_9BURK</name>
<dbReference type="PROSITE" id="PS50883">
    <property type="entry name" value="EAL"/>
    <property type="match status" value="1"/>
</dbReference>
<dbReference type="SUPFAM" id="SSF52172">
    <property type="entry name" value="CheY-like"/>
    <property type="match status" value="1"/>
</dbReference>
<dbReference type="InterPro" id="IPR001633">
    <property type="entry name" value="EAL_dom"/>
</dbReference>
<feature type="domain" description="Response regulatory" evidence="2">
    <location>
        <begin position="16"/>
        <end position="133"/>
    </location>
</feature>
<dbReference type="InterPro" id="IPR029787">
    <property type="entry name" value="Nucleotide_cyclase"/>
</dbReference>
<dbReference type="Gene3D" id="3.20.20.450">
    <property type="entry name" value="EAL domain"/>
    <property type="match status" value="1"/>
</dbReference>
<dbReference type="OrthoDB" id="9813903at2"/>
<dbReference type="PANTHER" id="PTHR33121:SF70">
    <property type="entry name" value="SIGNALING PROTEIN YKOW"/>
    <property type="match status" value="1"/>
</dbReference>
<dbReference type="SMART" id="SM00267">
    <property type="entry name" value="GGDEF"/>
    <property type="match status" value="1"/>
</dbReference>
<keyword evidence="1" id="KW-0597">Phosphoprotein</keyword>
<dbReference type="NCBIfam" id="TIGR00254">
    <property type="entry name" value="GGDEF"/>
    <property type="match status" value="1"/>
</dbReference>
<dbReference type="PANTHER" id="PTHR33121">
    <property type="entry name" value="CYCLIC DI-GMP PHOSPHODIESTERASE PDEF"/>
    <property type="match status" value="1"/>
</dbReference>
<dbReference type="CDD" id="cd01948">
    <property type="entry name" value="EAL"/>
    <property type="match status" value="1"/>
</dbReference>
<dbReference type="InterPro" id="IPR050706">
    <property type="entry name" value="Cyclic-di-GMP_PDE-like"/>
</dbReference>
<dbReference type="SMART" id="SM00052">
    <property type="entry name" value="EAL"/>
    <property type="match status" value="1"/>
</dbReference>
<evidence type="ECO:0000313" key="5">
    <source>
        <dbReference type="EMBL" id="RRS05461.1"/>
    </source>
</evidence>
<proteinExistence type="predicted"/>
<evidence type="ECO:0000313" key="6">
    <source>
        <dbReference type="Proteomes" id="UP000269265"/>
    </source>
</evidence>
<dbReference type="GO" id="GO:0000160">
    <property type="term" value="P:phosphorelay signal transduction system"/>
    <property type="evidence" value="ECO:0007669"/>
    <property type="project" value="InterPro"/>
</dbReference>
<feature type="domain" description="EAL" evidence="3">
    <location>
        <begin position="327"/>
        <end position="581"/>
    </location>
</feature>
<dbReference type="CDD" id="cd01949">
    <property type="entry name" value="GGDEF"/>
    <property type="match status" value="1"/>
</dbReference>
<evidence type="ECO:0000259" key="2">
    <source>
        <dbReference type="PROSITE" id="PS50110"/>
    </source>
</evidence>
<feature type="domain" description="GGDEF" evidence="4">
    <location>
        <begin position="174"/>
        <end position="318"/>
    </location>
</feature>
<evidence type="ECO:0000259" key="3">
    <source>
        <dbReference type="PROSITE" id="PS50883"/>
    </source>
</evidence>
<dbReference type="InterPro" id="IPR035919">
    <property type="entry name" value="EAL_sf"/>
</dbReference>
<comment type="caution">
    <text evidence="5">The sequence shown here is derived from an EMBL/GenBank/DDBJ whole genome shotgun (WGS) entry which is preliminary data.</text>
</comment>
<feature type="modified residue" description="4-aspartylphosphate" evidence="1">
    <location>
        <position position="66"/>
    </location>
</feature>
<dbReference type="Pfam" id="PF00072">
    <property type="entry name" value="Response_reg"/>
    <property type="match status" value="1"/>
</dbReference>
<dbReference type="EMBL" id="RSED01000003">
    <property type="protein sequence ID" value="RRS05461.1"/>
    <property type="molecule type" value="Genomic_DNA"/>
</dbReference>
<dbReference type="SUPFAM" id="SSF55073">
    <property type="entry name" value="Nucleotide cyclase"/>
    <property type="match status" value="1"/>
</dbReference>
<dbReference type="InterPro" id="IPR043128">
    <property type="entry name" value="Rev_trsase/Diguanyl_cyclase"/>
</dbReference>
<dbReference type="InterPro" id="IPR000160">
    <property type="entry name" value="GGDEF_dom"/>
</dbReference>
<organism evidence="5 6">
    <name type="scientific">Aquabacterium soli</name>
    <dbReference type="NCBI Taxonomy" id="2493092"/>
    <lineage>
        <taxon>Bacteria</taxon>
        <taxon>Pseudomonadati</taxon>
        <taxon>Pseudomonadota</taxon>
        <taxon>Betaproteobacteria</taxon>
        <taxon>Burkholderiales</taxon>
        <taxon>Aquabacterium</taxon>
    </lineage>
</organism>
<reference evidence="5 6" key="1">
    <citation type="submission" date="2018-12" db="EMBL/GenBank/DDBJ databases">
        <title>The whole draft genome of Aquabacterium sp. SJQ9.</title>
        <authorList>
            <person name="Sun L."/>
            <person name="Gao X."/>
            <person name="Chen W."/>
            <person name="Huang K."/>
        </authorList>
    </citation>
    <scope>NUCLEOTIDE SEQUENCE [LARGE SCALE GENOMIC DNA]</scope>
    <source>
        <strain evidence="5 6">SJQ9</strain>
    </source>
</reference>
<dbReference type="InterPro" id="IPR011006">
    <property type="entry name" value="CheY-like_superfamily"/>
</dbReference>
<dbReference type="RefSeq" id="WP_125242029.1">
    <property type="nucleotide sequence ID" value="NZ_RSED01000003.1"/>
</dbReference>
<dbReference type="Gene3D" id="3.30.70.270">
    <property type="match status" value="1"/>
</dbReference>
<evidence type="ECO:0000259" key="4">
    <source>
        <dbReference type="PROSITE" id="PS50887"/>
    </source>
</evidence>
<dbReference type="GO" id="GO:0071111">
    <property type="term" value="F:cyclic-guanylate-specific phosphodiesterase activity"/>
    <property type="evidence" value="ECO:0007669"/>
    <property type="project" value="InterPro"/>
</dbReference>
<dbReference type="Gene3D" id="3.40.50.2300">
    <property type="match status" value="1"/>
</dbReference>
<dbReference type="PROSITE" id="PS50110">
    <property type="entry name" value="RESPONSE_REGULATORY"/>
    <property type="match status" value="1"/>
</dbReference>
<dbReference type="Pfam" id="PF00563">
    <property type="entry name" value="EAL"/>
    <property type="match status" value="1"/>
</dbReference>
<dbReference type="FunFam" id="3.20.20.450:FF:000001">
    <property type="entry name" value="Cyclic di-GMP phosphodiesterase yahA"/>
    <property type="match status" value="1"/>
</dbReference>